<reference evidence="7" key="1">
    <citation type="submission" date="2023-10" db="EMBL/GenBank/DDBJ databases">
        <authorList>
            <person name="Chen Y."/>
            <person name="Shah S."/>
            <person name="Dougan E. K."/>
            <person name="Thang M."/>
            <person name="Chan C."/>
        </authorList>
    </citation>
    <scope>NUCLEOTIDE SEQUENCE [LARGE SCALE GENOMIC DNA]</scope>
</reference>
<evidence type="ECO:0000313" key="7">
    <source>
        <dbReference type="EMBL" id="CAK0889336.1"/>
    </source>
</evidence>
<feature type="non-terminal residue" evidence="7">
    <location>
        <position position="280"/>
    </location>
</feature>
<dbReference type="CDD" id="cd05471">
    <property type="entry name" value="pepsin_like"/>
    <property type="match status" value="1"/>
</dbReference>
<dbReference type="EMBL" id="CAUYUJ010019194">
    <property type="protein sequence ID" value="CAK0889336.1"/>
    <property type="molecule type" value="Genomic_DNA"/>
</dbReference>
<dbReference type="Proteomes" id="UP001189429">
    <property type="component" value="Unassembled WGS sequence"/>
</dbReference>
<dbReference type="PROSITE" id="PS51767">
    <property type="entry name" value="PEPTIDASE_A1"/>
    <property type="match status" value="1"/>
</dbReference>
<proteinExistence type="inferred from homology"/>
<keyword evidence="8" id="KW-1185">Reference proteome</keyword>
<dbReference type="Gene3D" id="2.40.70.10">
    <property type="entry name" value="Acid Proteases"/>
    <property type="match status" value="2"/>
</dbReference>
<comment type="similarity">
    <text evidence="1 5">Belongs to the peptidase A1 family.</text>
</comment>
<keyword evidence="4 5" id="KW-0378">Hydrolase</keyword>
<feature type="non-terminal residue" evidence="7">
    <location>
        <position position="1"/>
    </location>
</feature>
<evidence type="ECO:0000313" key="8">
    <source>
        <dbReference type="Proteomes" id="UP001189429"/>
    </source>
</evidence>
<evidence type="ECO:0000259" key="6">
    <source>
        <dbReference type="PROSITE" id="PS51767"/>
    </source>
</evidence>
<dbReference type="InterPro" id="IPR001969">
    <property type="entry name" value="Aspartic_peptidase_AS"/>
</dbReference>
<evidence type="ECO:0000256" key="2">
    <source>
        <dbReference type="ARBA" id="ARBA00022670"/>
    </source>
</evidence>
<dbReference type="SUPFAM" id="SSF50630">
    <property type="entry name" value="Acid proteases"/>
    <property type="match status" value="1"/>
</dbReference>
<sequence>VLSYGSGSLTAQEAFDKVGVGPLTLETTCFWEIFEAEMPLLLDSDFQAIVGLGPLYAHHSALFQDGGNDMDQENLKRSMVLPRALEIDSFGICMGNRPGSSGWFTWNDGSIDSPAISMTRLPIPRTGYWMVEIRDVHIGNVAIGCEEGCGAVLDSGTSLLAMPQDALDLVDAVVAGIGGGCSDPAALPDIRFTLGEERIPYSLPSDAYVGEVIGEAPSSVGRHFNRKKVSTCETAVMNIDMKLDPLGQVWILGVPFLRKYYTVFSQPSEKSPTASIYTAM</sequence>
<dbReference type="PROSITE" id="PS00141">
    <property type="entry name" value="ASP_PROTEASE"/>
    <property type="match status" value="1"/>
</dbReference>
<protein>
    <recommendedName>
        <fullName evidence="6">Peptidase A1 domain-containing protein</fullName>
    </recommendedName>
</protein>
<dbReference type="InterPro" id="IPR034164">
    <property type="entry name" value="Pepsin-like_dom"/>
</dbReference>
<dbReference type="Pfam" id="PF00026">
    <property type="entry name" value="Asp"/>
    <property type="match status" value="1"/>
</dbReference>
<name>A0ABN9WRM0_9DINO</name>
<evidence type="ECO:0000256" key="1">
    <source>
        <dbReference type="ARBA" id="ARBA00007447"/>
    </source>
</evidence>
<keyword evidence="2 5" id="KW-0645">Protease</keyword>
<evidence type="ECO:0000256" key="3">
    <source>
        <dbReference type="ARBA" id="ARBA00022750"/>
    </source>
</evidence>
<dbReference type="PANTHER" id="PTHR47966:SF51">
    <property type="entry name" value="BETA-SITE APP-CLEAVING ENZYME, ISOFORM A-RELATED"/>
    <property type="match status" value="1"/>
</dbReference>
<feature type="domain" description="Peptidase A1" evidence="6">
    <location>
        <begin position="1"/>
        <end position="274"/>
    </location>
</feature>
<dbReference type="InterPro" id="IPR001461">
    <property type="entry name" value="Aspartic_peptidase_A1"/>
</dbReference>
<gene>
    <name evidence="7" type="ORF">PCOR1329_LOCUS69893</name>
</gene>
<accession>A0ABN9WRM0</accession>
<dbReference type="PRINTS" id="PR00792">
    <property type="entry name" value="PEPSIN"/>
</dbReference>
<dbReference type="PANTHER" id="PTHR47966">
    <property type="entry name" value="BETA-SITE APP-CLEAVING ENZYME, ISOFORM A-RELATED"/>
    <property type="match status" value="1"/>
</dbReference>
<comment type="caution">
    <text evidence="7">The sequence shown here is derived from an EMBL/GenBank/DDBJ whole genome shotgun (WGS) entry which is preliminary data.</text>
</comment>
<keyword evidence="3 5" id="KW-0064">Aspartyl protease</keyword>
<dbReference type="InterPro" id="IPR021109">
    <property type="entry name" value="Peptidase_aspartic_dom_sf"/>
</dbReference>
<evidence type="ECO:0000256" key="5">
    <source>
        <dbReference type="RuleBase" id="RU000454"/>
    </source>
</evidence>
<organism evidence="7 8">
    <name type="scientific">Prorocentrum cordatum</name>
    <dbReference type="NCBI Taxonomy" id="2364126"/>
    <lineage>
        <taxon>Eukaryota</taxon>
        <taxon>Sar</taxon>
        <taxon>Alveolata</taxon>
        <taxon>Dinophyceae</taxon>
        <taxon>Prorocentrales</taxon>
        <taxon>Prorocentraceae</taxon>
        <taxon>Prorocentrum</taxon>
    </lineage>
</organism>
<dbReference type="InterPro" id="IPR033121">
    <property type="entry name" value="PEPTIDASE_A1"/>
</dbReference>
<evidence type="ECO:0000256" key="4">
    <source>
        <dbReference type="ARBA" id="ARBA00022801"/>
    </source>
</evidence>